<evidence type="ECO:0000256" key="2">
    <source>
        <dbReference type="ARBA" id="ARBA00023315"/>
    </source>
</evidence>
<dbReference type="GO" id="GO:0016746">
    <property type="term" value="F:acyltransferase activity"/>
    <property type="evidence" value="ECO:0007669"/>
    <property type="project" value="UniProtKB-KW"/>
</dbReference>
<dbReference type="SUPFAM" id="SSF55729">
    <property type="entry name" value="Acyl-CoA N-acyltransferases (Nat)"/>
    <property type="match status" value="1"/>
</dbReference>
<reference evidence="4 5" key="1">
    <citation type="submission" date="2022-11" db="EMBL/GenBank/DDBJ databases">
        <title>Draft genome sequence of Saccharopolyspora sp. WRP15-2 isolated from rhizosphere soils of wild rice in Thailand.</title>
        <authorList>
            <person name="Duangmal K."/>
            <person name="Kammanee S."/>
            <person name="Muangham S."/>
        </authorList>
    </citation>
    <scope>NUCLEOTIDE SEQUENCE [LARGE SCALE GENOMIC DNA]</scope>
    <source>
        <strain evidence="4 5">WRP15-2</strain>
    </source>
</reference>
<dbReference type="RefSeq" id="WP_270952559.1">
    <property type="nucleotide sequence ID" value="NZ_JAQGLA010000070.1"/>
</dbReference>
<keyword evidence="5" id="KW-1185">Reference proteome</keyword>
<dbReference type="CDD" id="cd04301">
    <property type="entry name" value="NAT_SF"/>
    <property type="match status" value="1"/>
</dbReference>
<evidence type="ECO:0000313" key="5">
    <source>
        <dbReference type="Proteomes" id="UP001210380"/>
    </source>
</evidence>
<sequence>MTVQELTDFTPAYPVLLELRPNLGSLEDFLAQAKQQQAHGYRMIAAYDDGEVAAVAGFRAGLCFAWGHHVYVDDLVTAPSARRRGHGAALLEWIDAEARRIGAEQVHLDSGTHRHDAHRRYLASGFAISSFHFTKKTPEV</sequence>
<dbReference type="PANTHER" id="PTHR43877:SF2">
    <property type="entry name" value="AMINOALKYLPHOSPHONATE N-ACETYLTRANSFERASE-RELATED"/>
    <property type="match status" value="1"/>
</dbReference>
<organism evidence="4 5">
    <name type="scientific">Saccharopolyspora oryzae</name>
    <dbReference type="NCBI Taxonomy" id="2997343"/>
    <lineage>
        <taxon>Bacteria</taxon>
        <taxon>Bacillati</taxon>
        <taxon>Actinomycetota</taxon>
        <taxon>Actinomycetes</taxon>
        <taxon>Pseudonocardiales</taxon>
        <taxon>Pseudonocardiaceae</taxon>
        <taxon>Saccharopolyspora</taxon>
    </lineage>
</organism>
<dbReference type="PROSITE" id="PS51186">
    <property type="entry name" value="GNAT"/>
    <property type="match status" value="1"/>
</dbReference>
<dbReference type="Pfam" id="PF00583">
    <property type="entry name" value="Acetyltransf_1"/>
    <property type="match status" value="1"/>
</dbReference>
<protein>
    <submittedName>
        <fullName evidence="4">GNAT family N-acetyltransferase</fullName>
        <ecNumber evidence="4">2.3.1.-</ecNumber>
    </submittedName>
</protein>
<dbReference type="EC" id="2.3.1.-" evidence="4"/>
<accession>A0ABT4V8B9</accession>
<proteinExistence type="predicted"/>
<evidence type="ECO:0000256" key="1">
    <source>
        <dbReference type="ARBA" id="ARBA00022679"/>
    </source>
</evidence>
<dbReference type="PANTHER" id="PTHR43877">
    <property type="entry name" value="AMINOALKYLPHOSPHONATE N-ACETYLTRANSFERASE-RELATED-RELATED"/>
    <property type="match status" value="1"/>
</dbReference>
<dbReference type="EMBL" id="JAQGLA010000070">
    <property type="protein sequence ID" value="MDA3629537.1"/>
    <property type="molecule type" value="Genomic_DNA"/>
</dbReference>
<dbReference type="InterPro" id="IPR000182">
    <property type="entry name" value="GNAT_dom"/>
</dbReference>
<dbReference type="Gene3D" id="3.40.630.30">
    <property type="match status" value="1"/>
</dbReference>
<gene>
    <name evidence="4" type="ORF">OU415_29200</name>
</gene>
<keyword evidence="2 4" id="KW-0012">Acyltransferase</keyword>
<dbReference type="Proteomes" id="UP001210380">
    <property type="component" value="Unassembled WGS sequence"/>
</dbReference>
<dbReference type="InterPro" id="IPR050832">
    <property type="entry name" value="Bact_Acetyltransf"/>
</dbReference>
<comment type="caution">
    <text evidence="4">The sequence shown here is derived from an EMBL/GenBank/DDBJ whole genome shotgun (WGS) entry which is preliminary data.</text>
</comment>
<evidence type="ECO:0000259" key="3">
    <source>
        <dbReference type="PROSITE" id="PS51186"/>
    </source>
</evidence>
<feature type="domain" description="N-acetyltransferase" evidence="3">
    <location>
        <begin position="1"/>
        <end position="140"/>
    </location>
</feature>
<dbReference type="InterPro" id="IPR016181">
    <property type="entry name" value="Acyl_CoA_acyltransferase"/>
</dbReference>
<name>A0ABT4V8B9_9PSEU</name>
<evidence type="ECO:0000313" key="4">
    <source>
        <dbReference type="EMBL" id="MDA3629537.1"/>
    </source>
</evidence>
<keyword evidence="1 4" id="KW-0808">Transferase</keyword>